<organism evidence="10 11">
    <name type="scientific">Colletotrichum chlorophyti</name>
    <dbReference type="NCBI Taxonomy" id="708187"/>
    <lineage>
        <taxon>Eukaryota</taxon>
        <taxon>Fungi</taxon>
        <taxon>Dikarya</taxon>
        <taxon>Ascomycota</taxon>
        <taxon>Pezizomycotina</taxon>
        <taxon>Sordariomycetes</taxon>
        <taxon>Hypocreomycetidae</taxon>
        <taxon>Glomerellales</taxon>
        <taxon>Glomerellaceae</taxon>
        <taxon>Colletotrichum</taxon>
    </lineage>
</organism>
<feature type="binding site" evidence="7">
    <location>
        <position position="345"/>
    </location>
    <ligand>
        <name>substrate</name>
    </ligand>
</feature>
<name>A0A1Q8S603_9PEZI</name>
<feature type="binding site" evidence="7">
    <location>
        <position position="349"/>
    </location>
    <ligand>
        <name>substrate</name>
    </ligand>
</feature>
<dbReference type="STRING" id="708187.A0A1Q8S603"/>
<evidence type="ECO:0000256" key="6">
    <source>
        <dbReference type="PIRSR" id="PIRSR001100-1"/>
    </source>
</evidence>
<evidence type="ECO:0000313" key="10">
    <source>
        <dbReference type="EMBL" id="OLN96875.1"/>
    </source>
</evidence>
<feature type="binding site" evidence="7">
    <location>
        <position position="220"/>
    </location>
    <ligand>
        <name>substrate</name>
    </ligand>
</feature>
<evidence type="ECO:0000256" key="3">
    <source>
        <dbReference type="ARBA" id="ARBA00023277"/>
    </source>
</evidence>
<dbReference type="PANTHER" id="PTHR34876">
    <property type="match status" value="1"/>
</dbReference>
<feature type="signal peptide" evidence="9">
    <location>
        <begin position="1"/>
        <end position="18"/>
    </location>
</feature>
<comment type="similarity">
    <text evidence="9">Belongs to the glycosyl hydrolase family 6.</text>
</comment>
<dbReference type="InterPro" id="IPR001524">
    <property type="entry name" value="Glyco_hydro_6_CS"/>
</dbReference>
<accession>A0A1Q8S603</accession>
<proteinExistence type="inferred from homology"/>
<feature type="active site" description="Proton donor" evidence="6 8">
    <location>
        <position position="175"/>
    </location>
</feature>
<feature type="binding site" evidence="7">
    <location>
        <position position="259"/>
    </location>
    <ligand>
        <name>substrate</name>
    </ligand>
</feature>
<dbReference type="SUPFAM" id="SSF51989">
    <property type="entry name" value="Glycosyl hydrolases family 6, cellulases"/>
    <property type="match status" value="1"/>
</dbReference>
<keyword evidence="11" id="KW-1185">Reference proteome</keyword>
<keyword evidence="2 9" id="KW-0136">Cellulose degradation</keyword>
<evidence type="ECO:0000256" key="1">
    <source>
        <dbReference type="ARBA" id="ARBA00022801"/>
    </source>
</evidence>
<dbReference type="GO" id="GO:0004553">
    <property type="term" value="F:hydrolase activity, hydrolyzing O-glycosyl compounds"/>
    <property type="evidence" value="ECO:0007669"/>
    <property type="project" value="InterPro"/>
</dbReference>
<evidence type="ECO:0000256" key="7">
    <source>
        <dbReference type="PIRSR" id="PIRSR001100-2"/>
    </source>
</evidence>
<dbReference type="EMBL" id="MPGH01000014">
    <property type="protein sequence ID" value="OLN96875.1"/>
    <property type="molecule type" value="Genomic_DNA"/>
</dbReference>
<dbReference type="InterPro" id="IPR036434">
    <property type="entry name" value="Beta_cellobiohydrolase_sf"/>
</dbReference>
<dbReference type="Proteomes" id="UP000186583">
    <property type="component" value="Unassembled WGS sequence"/>
</dbReference>
<dbReference type="OrthoDB" id="64893at2759"/>
<keyword evidence="5 9" id="KW-0624">Polysaccharide degradation</keyword>
<evidence type="ECO:0000256" key="2">
    <source>
        <dbReference type="ARBA" id="ARBA00023001"/>
    </source>
</evidence>
<reference evidence="10 11" key="1">
    <citation type="submission" date="2016-11" db="EMBL/GenBank/DDBJ databases">
        <title>Draft Genome Assembly of Colletotrichum chlorophyti a pathogen of herbaceous plants.</title>
        <authorList>
            <person name="Gan P."/>
            <person name="Narusaka M."/>
            <person name="Tsushima A."/>
            <person name="Narusaka Y."/>
            <person name="Takano Y."/>
            <person name="Shirasu K."/>
        </authorList>
    </citation>
    <scope>NUCLEOTIDE SEQUENCE [LARGE SCALE GENOMIC DNA]</scope>
    <source>
        <strain evidence="10 11">NTL11</strain>
    </source>
</reference>
<sequence>MQLVSVLTVLSFLGAVSASPSFGARTLHFHRSCGNNNTTNPFHGRKLYANPDWATKLEQTHAAFLARDDTENAGKVRTIQNIGTFVWVSNTASLPNIDTAIERARAAREKNGEEQIVGLVLYNLPDRDCSAGESAGEFSSENNGLELYKETYIKPYAEKLAAASDLTFAVVLEPDSLANLVTNTHIEFCAKAAPVYEEGVAYAISSLQFDHVNLYIDAAHGGWLGWNDNLAPSAKLFAKVVKKAGNNSKIRGFSTNVSNYNPFHANPRANYTEWSNSYDENNYALSLSTHLEAEGLPSRFIIDQGRVSNSRAEWGEWCNVNPAGFGMQPGTPVNNTHVDSIVWVKPGGESDGRCGLEGAPRAGEWFDEYVQMLVENADPSIVASQI</sequence>
<keyword evidence="9" id="KW-0732">Signal</keyword>
<gene>
    <name evidence="10" type="ORF">CCHL11_02398</name>
</gene>
<feature type="binding site" evidence="7">
    <location>
        <position position="317"/>
    </location>
    <ligand>
        <name>substrate</name>
    </ligand>
</feature>
<evidence type="ECO:0000313" key="11">
    <source>
        <dbReference type="Proteomes" id="UP000186583"/>
    </source>
</evidence>
<dbReference type="AlphaFoldDB" id="A0A1Q8S603"/>
<feature type="binding site" evidence="7">
    <location>
        <position position="87"/>
    </location>
    <ligand>
        <name>substrate</name>
    </ligand>
</feature>
<dbReference type="Pfam" id="PF01341">
    <property type="entry name" value="Glyco_hydro_6"/>
    <property type="match status" value="1"/>
</dbReference>
<evidence type="ECO:0000256" key="5">
    <source>
        <dbReference type="ARBA" id="ARBA00023326"/>
    </source>
</evidence>
<keyword evidence="3 9" id="KW-0119">Carbohydrate metabolism</keyword>
<dbReference type="PRINTS" id="PR00733">
    <property type="entry name" value="GLHYDRLASE6"/>
</dbReference>
<keyword evidence="4 9" id="KW-0326">Glycosidase</keyword>
<evidence type="ECO:0000256" key="8">
    <source>
        <dbReference type="PROSITE-ProRule" id="PRU10057"/>
    </source>
</evidence>
<keyword evidence="1 9" id="KW-0378">Hydrolase</keyword>
<dbReference type="InterPro" id="IPR016288">
    <property type="entry name" value="Beta_cellobiohydrolase"/>
</dbReference>
<dbReference type="Gene3D" id="3.20.20.40">
    <property type="entry name" value="1, 4-beta cellobiohydrolase"/>
    <property type="match status" value="1"/>
</dbReference>
<protein>
    <recommendedName>
        <fullName evidence="9">Glucanase</fullName>
        <ecNumber evidence="9">3.2.1.-</ecNumber>
    </recommendedName>
</protein>
<dbReference type="PANTHER" id="PTHR34876:SF10">
    <property type="entry name" value="GLUCANASE"/>
    <property type="match status" value="1"/>
</dbReference>
<evidence type="ECO:0000256" key="9">
    <source>
        <dbReference type="RuleBase" id="RU361186"/>
    </source>
</evidence>
<dbReference type="GO" id="GO:0030245">
    <property type="term" value="P:cellulose catabolic process"/>
    <property type="evidence" value="ECO:0007669"/>
    <property type="project" value="UniProtKB-KW"/>
</dbReference>
<feature type="binding site" evidence="7">
    <location>
        <position position="223"/>
    </location>
    <ligand>
        <name>substrate</name>
    </ligand>
</feature>
<dbReference type="PIRSF" id="PIRSF001100">
    <property type="entry name" value="Beta_cellobiohydrolase"/>
    <property type="match status" value="1"/>
</dbReference>
<dbReference type="PROSITE" id="PS00656">
    <property type="entry name" value="GLYCOSYL_HYDROL_F6_2"/>
    <property type="match status" value="1"/>
</dbReference>
<feature type="chain" id="PRO_5011818317" description="Glucanase" evidence="9">
    <location>
        <begin position="19"/>
        <end position="386"/>
    </location>
</feature>
<comment type="caution">
    <text evidence="10">The sequence shown here is derived from an EMBL/GenBank/DDBJ whole genome shotgun (WGS) entry which is preliminary data.</text>
</comment>
<dbReference type="EC" id="3.2.1.-" evidence="9"/>
<feature type="active site" description="Proton acceptor" evidence="6">
    <location>
        <position position="351"/>
    </location>
</feature>
<evidence type="ECO:0000256" key="4">
    <source>
        <dbReference type="ARBA" id="ARBA00023295"/>
    </source>
</evidence>